<protein>
    <submittedName>
        <fullName evidence="1">Uncharacterized protein</fullName>
    </submittedName>
</protein>
<sequence length="229" mass="26992">MDKRQTEQENETWSNPCDFNKSHINSQLKYKSQLAEDVAIQSRDTINRMMGYKDDIAELHSYSKFEDMLDIWSGTLWLRSYNDSWLEKPAFPDNKTLGKPMEEEELKKLVEDPTKVDNLLPVISKALKMVGAALQAVSEPDKKWMPDDLRNNLTMASKDVRLVLCYVSEVTRARNQRMLPLYNKEIPKYTEEREAVRDAFLIYRDTINLLEYVEELFRMMSKTDIYEKN</sequence>
<reference evidence="1" key="1">
    <citation type="submission" date="2015-09" db="EMBL/GenBank/DDBJ databases">
        <title>De novo assembly of Pectinophora gossypiella (Pink Bollworm) gut transcriptome.</title>
        <authorList>
            <person name="Tassone E.E."/>
        </authorList>
    </citation>
    <scope>NUCLEOTIDE SEQUENCE</scope>
</reference>
<dbReference type="EMBL" id="GDQN01011086">
    <property type="protein sequence ID" value="JAT79968.1"/>
    <property type="molecule type" value="Transcribed_RNA"/>
</dbReference>
<accession>A0A1E1VZ12</accession>
<evidence type="ECO:0000313" key="1">
    <source>
        <dbReference type="EMBL" id="JAT79968.1"/>
    </source>
</evidence>
<gene>
    <name evidence="1" type="ORF">g.5405</name>
</gene>
<dbReference type="OrthoDB" id="6049566at2759"/>
<proteinExistence type="predicted"/>
<dbReference type="AlphaFoldDB" id="A0A1E1VZ12"/>
<name>A0A1E1VZ12_PECGO</name>
<organism evidence="1">
    <name type="scientific">Pectinophora gossypiella</name>
    <name type="common">Cotton pink bollworm</name>
    <name type="synonym">Depressaria gossypiella</name>
    <dbReference type="NCBI Taxonomy" id="13191"/>
    <lineage>
        <taxon>Eukaryota</taxon>
        <taxon>Metazoa</taxon>
        <taxon>Ecdysozoa</taxon>
        <taxon>Arthropoda</taxon>
        <taxon>Hexapoda</taxon>
        <taxon>Insecta</taxon>
        <taxon>Pterygota</taxon>
        <taxon>Neoptera</taxon>
        <taxon>Endopterygota</taxon>
        <taxon>Lepidoptera</taxon>
        <taxon>Glossata</taxon>
        <taxon>Ditrysia</taxon>
        <taxon>Gelechioidea</taxon>
        <taxon>Gelechiidae</taxon>
        <taxon>Apatetrinae</taxon>
        <taxon>Pectinophora</taxon>
    </lineage>
</organism>